<dbReference type="InterPro" id="IPR002372">
    <property type="entry name" value="PQQ_rpt_dom"/>
</dbReference>
<dbReference type="Gene3D" id="2.130.10.10">
    <property type="entry name" value="YVTN repeat-like/Quinoprotein amine dehydrogenase"/>
    <property type="match status" value="4"/>
</dbReference>
<dbReference type="InterPro" id="IPR015943">
    <property type="entry name" value="WD40/YVTN_repeat-like_dom_sf"/>
</dbReference>
<dbReference type="PANTHER" id="PTHR22847">
    <property type="entry name" value="WD40 REPEAT PROTEIN"/>
    <property type="match status" value="1"/>
</dbReference>
<organism evidence="4">
    <name type="scientific">viral metagenome</name>
    <dbReference type="NCBI Taxonomy" id="1070528"/>
    <lineage>
        <taxon>unclassified sequences</taxon>
        <taxon>metagenomes</taxon>
        <taxon>organismal metagenomes</taxon>
    </lineage>
</organism>
<evidence type="ECO:0000259" key="3">
    <source>
        <dbReference type="Pfam" id="PF13360"/>
    </source>
</evidence>
<dbReference type="PRINTS" id="PR00320">
    <property type="entry name" value="GPROTEINBRPT"/>
</dbReference>
<dbReference type="PROSITE" id="PS00678">
    <property type="entry name" value="WD_REPEATS_1"/>
    <property type="match status" value="2"/>
</dbReference>
<name>A0A6C0KBP8_9ZZZZ</name>
<dbReference type="SUPFAM" id="SSF50978">
    <property type="entry name" value="WD40 repeat-like"/>
    <property type="match status" value="2"/>
</dbReference>
<evidence type="ECO:0000313" key="4">
    <source>
        <dbReference type="EMBL" id="QHU15432.1"/>
    </source>
</evidence>
<accession>A0A6C0KBP8</accession>
<proteinExistence type="predicted"/>
<dbReference type="SMART" id="SM00320">
    <property type="entry name" value="WD40"/>
    <property type="match status" value="10"/>
</dbReference>
<dbReference type="InterPro" id="IPR015915">
    <property type="entry name" value="Kelch-typ_b-propeller"/>
</dbReference>
<dbReference type="PROSITE" id="PS50294">
    <property type="entry name" value="WD_REPEATS_REGION"/>
    <property type="match status" value="4"/>
</dbReference>
<reference evidence="4" key="1">
    <citation type="journal article" date="2020" name="Nature">
        <title>Giant virus diversity and host interactions through global metagenomics.</title>
        <authorList>
            <person name="Schulz F."/>
            <person name="Roux S."/>
            <person name="Paez-Espino D."/>
            <person name="Jungbluth S."/>
            <person name="Walsh D.A."/>
            <person name="Denef V.J."/>
            <person name="McMahon K.D."/>
            <person name="Konstantinidis K.T."/>
            <person name="Eloe-Fadrosh E.A."/>
            <person name="Kyrpides N.C."/>
            <person name="Woyke T."/>
        </authorList>
    </citation>
    <scope>NUCLEOTIDE SEQUENCE</scope>
    <source>
        <strain evidence="4">GVMAG-S-1103017-68</strain>
    </source>
</reference>
<dbReference type="SMART" id="SM00612">
    <property type="entry name" value="Kelch"/>
    <property type="match status" value="6"/>
</dbReference>
<dbReference type="PROSITE" id="PS50082">
    <property type="entry name" value="WD_REPEATS_2"/>
    <property type="match status" value="4"/>
</dbReference>
<evidence type="ECO:0000256" key="2">
    <source>
        <dbReference type="ARBA" id="ARBA00022737"/>
    </source>
</evidence>
<dbReference type="CDD" id="cd00200">
    <property type="entry name" value="WD40"/>
    <property type="match status" value="1"/>
</dbReference>
<dbReference type="InterPro" id="IPR036322">
    <property type="entry name" value="WD40_repeat_dom_sf"/>
</dbReference>
<dbReference type="Pfam" id="PF24681">
    <property type="entry name" value="Kelch_KLHDC2_KLHL20_DRC7"/>
    <property type="match status" value="1"/>
</dbReference>
<dbReference type="InterPro" id="IPR006652">
    <property type="entry name" value="Kelch_1"/>
</dbReference>
<protein>
    <recommendedName>
        <fullName evidence="3">Pyrrolo-quinoline quinone repeat domain-containing protein</fullName>
    </recommendedName>
</protein>
<dbReference type="SUPFAM" id="SSF117281">
    <property type="entry name" value="Kelch motif"/>
    <property type="match status" value="1"/>
</dbReference>
<dbReference type="Gene3D" id="2.120.10.80">
    <property type="entry name" value="Kelch-type beta propeller"/>
    <property type="match status" value="2"/>
</dbReference>
<dbReference type="InterPro" id="IPR020472">
    <property type="entry name" value="WD40_PAC1"/>
</dbReference>
<sequence length="1020" mass="108372">MQRVVTIAVVIFAVTALVLTVVLVHYNSHSNETKNATGGAEASILKQTASKLRTFFATAHANRVSLWSSENGLEATRIYEKTYKESGGIHSISINADFTTMACGCQSGRVLLLNPADGSLREQLFPHKDDVLSVAFSADGKKLVSASADRIIKVFDISDRQSSFALTGDTPAVNLANLGSDVDRSQSSFVLAGHTSAVNSVTLGYDVARPGEAMVVSGGDDKTVRVWSAAGELRRMLTSEPVLSVAVSPDNMRIVSGGGDGKITVWDASSGELLFTAAHSGHVTSVLYNDTGNKIIAGSSNHVKIFDAESGEELVSHASTDGVSATAFFDDGLDEGDSEKTGIAWAGPAGVLHVRSQSSATSLKHGSIHGMNSGITSLVVARTREIRSFIAAGTTNGDVVIFDAGDYTPVNVIKTALNDPLFSLPKSLSFSPDGTDIAVGNSKSNDNRRSANAAVFSAQNGTLLRYEGNSYPGNDQRSGVAFDPDDSRRVAYTDGTTIAVWDARFAPTLLEHDDDTTSTAFSADGGSIVVGTKTGFSVWELPSDAPPSLSFSKTFNTPVNSVAFGLEGVVVVAYQNIVQLWNLNMENALWQVKHGKWETNPLPSSLNNVTSVAFSPDGKQIVSGSEDKTVMLWDVNLGSAATASFPKHEDIVTAVAFMPDGRILSASRNEALHEACVRVYKENGSLIRELTHLCPRVPDAGSVCARGMNSAISLATVSTTSCLVPELYAIGGITETDGVHVMSTGRKGARYGGTGGRWKSIAQMSHPRDNFAGAVVGGFLYVCGGHFGKTVERYNPVNDLWGNIKDMTTARMYHAAATAGGKLYAVGGSSYPMILKSGEYYDPETESWSDIAPMSTGRRSFVLCAYFPSESANSSLFAIGGAGDDDEYLKNGERYDRESKSWFPIEDMSVTRFDHAAATINGFVYVTGGTGETGKFLKTGEKYNINDNSWSPIASMPQERSNHSVSVLDGKLYVIGGIKKPDPSSVSVIYYDPDTNKWQAGDAIDVGVGNSGLLATTLTV</sequence>
<feature type="domain" description="Pyrrolo-quinoline quinone repeat" evidence="3">
    <location>
        <begin position="225"/>
        <end position="316"/>
    </location>
</feature>
<dbReference type="Pfam" id="PF01344">
    <property type="entry name" value="Kelch_1"/>
    <property type="match status" value="1"/>
</dbReference>
<keyword evidence="2" id="KW-0677">Repeat</keyword>
<dbReference type="EMBL" id="MN740857">
    <property type="protein sequence ID" value="QHU15432.1"/>
    <property type="molecule type" value="Genomic_DNA"/>
</dbReference>
<dbReference type="PANTHER" id="PTHR22847:SF637">
    <property type="entry name" value="WD REPEAT DOMAIN 5B"/>
    <property type="match status" value="1"/>
</dbReference>
<keyword evidence="1" id="KW-0853">WD repeat</keyword>
<dbReference type="AlphaFoldDB" id="A0A6C0KBP8"/>
<dbReference type="Pfam" id="PF00400">
    <property type="entry name" value="WD40"/>
    <property type="match status" value="3"/>
</dbReference>
<dbReference type="InterPro" id="IPR001680">
    <property type="entry name" value="WD40_rpt"/>
</dbReference>
<evidence type="ECO:0000256" key="1">
    <source>
        <dbReference type="ARBA" id="ARBA00022574"/>
    </source>
</evidence>
<dbReference type="InterPro" id="IPR019775">
    <property type="entry name" value="WD40_repeat_CS"/>
</dbReference>
<dbReference type="Pfam" id="PF13360">
    <property type="entry name" value="PQQ_2"/>
    <property type="match status" value="1"/>
</dbReference>